<reference evidence="1 2" key="1">
    <citation type="submission" date="2024-02" db="EMBL/GenBank/DDBJ databases">
        <title>De novo assembly and annotation of 12 fungi associated with fruit tree decline syndrome in Ontario, Canada.</title>
        <authorList>
            <person name="Sulman M."/>
            <person name="Ellouze W."/>
            <person name="Ilyukhin E."/>
        </authorList>
    </citation>
    <scope>NUCLEOTIDE SEQUENCE [LARGE SCALE GENOMIC DNA]</scope>
    <source>
        <strain evidence="1 2">M42-189</strain>
    </source>
</reference>
<proteinExistence type="predicted"/>
<evidence type="ECO:0000313" key="1">
    <source>
        <dbReference type="EMBL" id="KAL1604079.1"/>
    </source>
</evidence>
<organism evidence="1 2">
    <name type="scientific">Paraconiothyrium brasiliense</name>
    <dbReference type="NCBI Taxonomy" id="300254"/>
    <lineage>
        <taxon>Eukaryota</taxon>
        <taxon>Fungi</taxon>
        <taxon>Dikarya</taxon>
        <taxon>Ascomycota</taxon>
        <taxon>Pezizomycotina</taxon>
        <taxon>Dothideomycetes</taxon>
        <taxon>Pleosporomycetidae</taxon>
        <taxon>Pleosporales</taxon>
        <taxon>Massarineae</taxon>
        <taxon>Didymosphaeriaceae</taxon>
        <taxon>Paraconiothyrium</taxon>
    </lineage>
</organism>
<name>A0ABR3RIX7_9PLEO</name>
<dbReference type="Gene3D" id="3.90.550.10">
    <property type="entry name" value="Spore Coat Polysaccharide Biosynthesis Protein SpsA, Chain A"/>
    <property type="match status" value="1"/>
</dbReference>
<dbReference type="SUPFAM" id="SSF53448">
    <property type="entry name" value="Nucleotide-diphospho-sugar transferases"/>
    <property type="match status" value="1"/>
</dbReference>
<protein>
    <recommendedName>
        <fullName evidence="3">Nucleotide-diphospho-sugar transferase</fullName>
    </recommendedName>
</protein>
<dbReference type="EMBL" id="JAKJXO020000006">
    <property type="protein sequence ID" value="KAL1604079.1"/>
    <property type="molecule type" value="Genomic_DNA"/>
</dbReference>
<comment type="caution">
    <text evidence="1">The sequence shown here is derived from an EMBL/GenBank/DDBJ whole genome shotgun (WGS) entry which is preliminary data.</text>
</comment>
<dbReference type="InterPro" id="IPR050587">
    <property type="entry name" value="GNT1/Glycosyltrans_8"/>
</dbReference>
<dbReference type="PANTHER" id="PTHR11183">
    <property type="entry name" value="GLYCOGENIN SUBFAMILY MEMBER"/>
    <property type="match status" value="1"/>
</dbReference>
<dbReference type="Proteomes" id="UP001521785">
    <property type="component" value="Unassembled WGS sequence"/>
</dbReference>
<gene>
    <name evidence="1" type="ORF">SLS60_005671</name>
</gene>
<evidence type="ECO:0008006" key="3">
    <source>
        <dbReference type="Google" id="ProtNLM"/>
    </source>
</evidence>
<sequence>MPCIPIRMNQNPLLQLTTLPFDGQILLMILEALYALGVKSDRLMMYPAEWDVPEDDGSAANFEERLLAQARDRYGTKLVPIEVQRLSQGDTTWAESFTKLLAFNQTQYKRVISLDSDATVRQSMDELFLLPSSPVAMPRAYWLDQPFLSSQLIVIEPSAREWTKIERFMHSQKDPGFDMDILNTLYKDSCTVIPHRKYNLITGEFRGNKHEKYLGTSAQWNGTTMLEEAKFIHFSDWPRPKPWIKASDQQVQEIQPKCKDKEGGQDCSDQQAWLGIYQDFADSRERVCGQRYDSPTKRQILRERRVLPSNHKLR</sequence>
<accession>A0ABR3RIX7</accession>
<dbReference type="InterPro" id="IPR029044">
    <property type="entry name" value="Nucleotide-diphossugar_trans"/>
</dbReference>
<evidence type="ECO:0000313" key="2">
    <source>
        <dbReference type="Proteomes" id="UP001521785"/>
    </source>
</evidence>
<keyword evidence="2" id="KW-1185">Reference proteome</keyword>